<name>A0A099KZG4_COLPS</name>
<reference evidence="1 2" key="1">
    <citation type="submission" date="2014-08" db="EMBL/GenBank/DDBJ databases">
        <title>Genomic and Phenotypic Diversity of Colwellia psychrerythraea strains from Disparate Marine Basins.</title>
        <authorList>
            <person name="Techtmann S.M."/>
            <person name="Stelling S.C."/>
            <person name="Utturkar S.M."/>
            <person name="Alshibli N."/>
            <person name="Harris A."/>
            <person name="Brown S.D."/>
            <person name="Hazen T.C."/>
        </authorList>
    </citation>
    <scope>NUCLEOTIDE SEQUENCE [LARGE SCALE GENOMIC DNA]</scope>
    <source>
        <strain evidence="1 2">ND2E</strain>
    </source>
</reference>
<gene>
    <name evidence="1" type="ORF">ND2E_1362</name>
</gene>
<comment type="caution">
    <text evidence="1">The sequence shown here is derived from an EMBL/GenBank/DDBJ whole genome shotgun (WGS) entry which is preliminary data.</text>
</comment>
<evidence type="ECO:0000313" key="2">
    <source>
        <dbReference type="Proteomes" id="UP000029843"/>
    </source>
</evidence>
<evidence type="ECO:0000313" key="1">
    <source>
        <dbReference type="EMBL" id="KGJ95580.1"/>
    </source>
</evidence>
<dbReference type="RefSeq" id="WP_033092117.1">
    <property type="nucleotide sequence ID" value="NZ_JQED01000003.1"/>
</dbReference>
<protein>
    <submittedName>
        <fullName evidence="1">Uncharacterized protein</fullName>
    </submittedName>
</protein>
<dbReference type="PATRIC" id="fig|28229.4.peg.357"/>
<organism evidence="1 2">
    <name type="scientific">Colwellia psychrerythraea</name>
    <name type="common">Vibrio psychroerythus</name>
    <dbReference type="NCBI Taxonomy" id="28229"/>
    <lineage>
        <taxon>Bacteria</taxon>
        <taxon>Pseudomonadati</taxon>
        <taxon>Pseudomonadota</taxon>
        <taxon>Gammaproteobacteria</taxon>
        <taxon>Alteromonadales</taxon>
        <taxon>Colwelliaceae</taxon>
        <taxon>Colwellia</taxon>
    </lineage>
</organism>
<dbReference type="EMBL" id="JQED01000003">
    <property type="protein sequence ID" value="KGJ95580.1"/>
    <property type="molecule type" value="Genomic_DNA"/>
</dbReference>
<accession>A0A099KZG4</accession>
<dbReference type="AlphaFoldDB" id="A0A099KZG4"/>
<sequence length="77" mass="9087">MQLNRIATFIINTFEEEGLDKYYIFDKKNLFLTHDSVYETLLWANNLDPENTEVLAQKMGCCNNDLANTINFLRKYC</sequence>
<proteinExistence type="predicted"/>
<dbReference type="Proteomes" id="UP000029843">
    <property type="component" value="Unassembled WGS sequence"/>
</dbReference>